<organism evidence="9 10">
    <name type="scientific">Agromyces flavus</name>
    <dbReference type="NCBI Taxonomy" id="589382"/>
    <lineage>
        <taxon>Bacteria</taxon>
        <taxon>Bacillati</taxon>
        <taxon>Actinomycetota</taxon>
        <taxon>Actinomycetes</taxon>
        <taxon>Micrococcales</taxon>
        <taxon>Microbacteriaceae</taxon>
        <taxon>Agromyces</taxon>
    </lineage>
</organism>
<evidence type="ECO:0000259" key="7">
    <source>
        <dbReference type="Pfam" id="PF13396"/>
    </source>
</evidence>
<accession>A0A1H1YHY6</accession>
<dbReference type="Pfam" id="PF13396">
    <property type="entry name" value="PLDc_N"/>
    <property type="match status" value="1"/>
</dbReference>
<evidence type="ECO:0000256" key="5">
    <source>
        <dbReference type="ARBA" id="ARBA00023136"/>
    </source>
</evidence>
<evidence type="ECO:0000256" key="3">
    <source>
        <dbReference type="ARBA" id="ARBA00022692"/>
    </source>
</evidence>
<gene>
    <name evidence="8" type="ORF">BCL57_000829</name>
    <name evidence="9" type="ORF">SAMN04489721_2762</name>
</gene>
<dbReference type="STRING" id="589382.SAMN04489721_2762"/>
<evidence type="ECO:0000313" key="10">
    <source>
        <dbReference type="Proteomes" id="UP000199482"/>
    </source>
</evidence>
<protein>
    <submittedName>
        <fullName evidence="9">Phospholipase_D-nuclease N-terminal</fullName>
    </submittedName>
</protein>
<feature type="transmembrane region" description="Helical" evidence="6">
    <location>
        <begin position="50"/>
        <end position="68"/>
    </location>
</feature>
<evidence type="ECO:0000313" key="8">
    <source>
        <dbReference type="EMBL" id="MCP2366687.1"/>
    </source>
</evidence>
<dbReference type="AlphaFoldDB" id="A0A1H1YHY6"/>
<keyword evidence="5 6" id="KW-0472">Membrane</keyword>
<dbReference type="InterPro" id="IPR027379">
    <property type="entry name" value="CLS_N"/>
</dbReference>
<comment type="subcellular location">
    <subcellularLocation>
        <location evidence="1">Cell membrane</location>
        <topology evidence="1">Multi-pass membrane protein</topology>
    </subcellularLocation>
</comment>
<keyword evidence="3 6" id="KW-0812">Transmembrane</keyword>
<dbReference type="EMBL" id="LT629755">
    <property type="protein sequence ID" value="SDT20636.1"/>
    <property type="molecule type" value="Genomic_DNA"/>
</dbReference>
<evidence type="ECO:0000256" key="2">
    <source>
        <dbReference type="ARBA" id="ARBA00022475"/>
    </source>
</evidence>
<keyword evidence="4 6" id="KW-1133">Transmembrane helix</keyword>
<keyword evidence="11" id="KW-1185">Reference proteome</keyword>
<dbReference type="OrthoDB" id="5125307at2"/>
<sequence length="73" mass="8143">MATAKRWSDITPQQKSRAIISVIIQFALAAAAWTDLAKRPADDVNGPKPMWAVIILVNFVGPLAYFVFGRRRD</sequence>
<name>A0A1H1YHY6_9MICO</name>
<dbReference type="EMBL" id="SODL02000001">
    <property type="protein sequence ID" value="MCP2366687.1"/>
    <property type="molecule type" value="Genomic_DNA"/>
</dbReference>
<reference evidence="8" key="3">
    <citation type="submission" date="2022-06" db="EMBL/GenBank/DDBJ databases">
        <title>Genomic Encyclopedia of Type Strains, Phase III (KMG-III): the genomes of soil and plant-associated and newly described type strains.</title>
        <authorList>
            <person name="Whitman W."/>
        </authorList>
    </citation>
    <scope>NUCLEOTIDE SEQUENCE</scope>
    <source>
        <strain evidence="8">CPCC 202695</strain>
    </source>
</reference>
<reference evidence="9" key="1">
    <citation type="submission" date="2016-10" db="EMBL/GenBank/DDBJ databases">
        <authorList>
            <person name="de Groot N.N."/>
        </authorList>
    </citation>
    <scope>NUCLEOTIDE SEQUENCE [LARGE SCALE GENOMIC DNA]</scope>
    <source>
        <strain evidence="9">CPCC 202695</strain>
    </source>
</reference>
<dbReference type="Proteomes" id="UP000199482">
    <property type="component" value="Chromosome I"/>
</dbReference>
<dbReference type="RefSeq" id="WP_092673566.1">
    <property type="nucleotide sequence ID" value="NZ_BMDN01000001.1"/>
</dbReference>
<evidence type="ECO:0000256" key="1">
    <source>
        <dbReference type="ARBA" id="ARBA00004651"/>
    </source>
</evidence>
<dbReference type="GO" id="GO:0005886">
    <property type="term" value="C:plasma membrane"/>
    <property type="evidence" value="ECO:0007669"/>
    <property type="project" value="UniProtKB-SubCell"/>
</dbReference>
<reference evidence="10" key="2">
    <citation type="submission" date="2016-10" db="EMBL/GenBank/DDBJ databases">
        <authorList>
            <person name="Varghese N."/>
            <person name="Submissions S."/>
        </authorList>
    </citation>
    <scope>NUCLEOTIDE SEQUENCE [LARGE SCALE GENOMIC DNA]</scope>
    <source>
        <strain evidence="10">CPCC 202695</strain>
    </source>
</reference>
<dbReference type="Proteomes" id="UP000893823">
    <property type="component" value="Unassembled WGS sequence"/>
</dbReference>
<evidence type="ECO:0000313" key="11">
    <source>
        <dbReference type="Proteomes" id="UP000893823"/>
    </source>
</evidence>
<feature type="domain" description="Cardiolipin synthase N-terminal" evidence="7">
    <location>
        <begin position="27"/>
        <end position="70"/>
    </location>
</feature>
<proteinExistence type="predicted"/>
<evidence type="ECO:0000313" key="9">
    <source>
        <dbReference type="EMBL" id="SDT20636.1"/>
    </source>
</evidence>
<keyword evidence="2" id="KW-1003">Cell membrane</keyword>
<evidence type="ECO:0000256" key="6">
    <source>
        <dbReference type="SAM" id="Phobius"/>
    </source>
</evidence>
<evidence type="ECO:0000256" key="4">
    <source>
        <dbReference type="ARBA" id="ARBA00022989"/>
    </source>
</evidence>